<dbReference type="InterPro" id="IPR029063">
    <property type="entry name" value="SAM-dependent_MTases_sf"/>
</dbReference>
<keyword evidence="7" id="KW-1185">Reference proteome</keyword>
<evidence type="ECO:0000256" key="4">
    <source>
        <dbReference type="ARBA" id="ARBA00022679"/>
    </source>
</evidence>
<dbReference type="GO" id="GO:0005829">
    <property type="term" value="C:cytosol"/>
    <property type="evidence" value="ECO:0007669"/>
    <property type="project" value="TreeGrafter"/>
</dbReference>
<dbReference type="STRING" id="418985.A0A1V9X7V6"/>
<sequence>MSHRNDTTYAPSPQEAAEEQKSFQRVVNSFRAYRVHSHRRVRKAMLVIDRMQPEHRRLLEEYRKHLDQVRVSIDHNAEFLNELTVDIAKMFENQEIHEVDPQIAQELAPTEGDMDKVRTVLKQFCREWSEVGRVEREQSFQPLIRELEKLFPDGVRNEVQVLVPGAGLGRLPFELALRGFACQGNEYSFFMLCASCFMLNRCKQTEMFRIYPYVHQFTNNMRNADQVRSVPIPDVNPAQAGANPNFSMTAGNFVEVYSAQPDMWDAVVTCFFIDTAQNVIEYIDTIHKCLKPGGYWLNLGPLMYHYADMLKEDSIEPSYEDIKTITREVGFDIVRDETDLTSSYCSNPESMLRYEYSSVFMLCRKPEAS</sequence>
<dbReference type="EMBL" id="MNPL01020824">
    <property type="protein sequence ID" value="OQR69486.1"/>
    <property type="molecule type" value="Genomic_DNA"/>
</dbReference>
<evidence type="ECO:0000256" key="2">
    <source>
        <dbReference type="ARBA" id="ARBA00012003"/>
    </source>
</evidence>
<dbReference type="SMART" id="SM01296">
    <property type="entry name" value="N2227"/>
    <property type="match status" value="1"/>
</dbReference>
<evidence type="ECO:0000313" key="6">
    <source>
        <dbReference type="EMBL" id="OQR69486.1"/>
    </source>
</evidence>
<dbReference type="Pfam" id="PF07942">
    <property type="entry name" value="CARME"/>
    <property type="match status" value="1"/>
</dbReference>
<gene>
    <name evidence="6" type="ORF">BIW11_12223</name>
</gene>
<dbReference type="Proteomes" id="UP000192247">
    <property type="component" value="Unassembled WGS sequence"/>
</dbReference>
<evidence type="ECO:0000256" key="3">
    <source>
        <dbReference type="ARBA" id="ARBA00022603"/>
    </source>
</evidence>
<dbReference type="AlphaFoldDB" id="A0A1V9X7V6"/>
<evidence type="ECO:0000256" key="1">
    <source>
        <dbReference type="ARBA" id="ARBA00010086"/>
    </source>
</evidence>
<dbReference type="GO" id="GO:0005634">
    <property type="term" value="C:nucleus"/>
    <property type="evidence" value="ECO:0007669"/>
    <property type="project" value="TreeGrafter"/>
</dbReference>
<dbReference type="GO" id="GO:0035498">
    <property type="term" value="P:carnosine metabolic process"/>
    <property type="evidence" value="ECO:0007669"/>
    <property type="project" value="TreeGrafter"/>
</dbReference>
<dbReference type="SUPFAM" id="SSF53335">
    <property type="entry name" value="S-adenosyl-L-methionine-dependent methyltransferases"/>
    <property type="match status" value="1"/>
</dbReference>
<organism evidence="6 7">
    <name type="scientific">Tropilaelaps mercedesae</name>
    <dbReference type="NCBI Taxonomy" id="418985"/>
    <lineage>
        <taxon>Eukaryota</taxon>
        <taxon>Metazoa</taxon>
        <taxon>Ecdysozoa</taxon>
        <taxon>Arthropoda</taxon>
        <taxon>Chelicerata</taxon>
        <taxon>Arachnida</taxon>
        <taxon>Acari</taxon>
        <taxon>Parasitiformes</taxon>
        <taxon>Mesostigmata</taxon>
        <taxon>Gamasina</taxon>
        <taxon>Dermanyssoidea</taxon>
        <taxon>Laelapidae</taxon>
        <taxon>Tropilaelaps</taxon>
    </lineage>
</organism>
<accession>A0A1V9X7V6</accession>
<keyword evidence="3" id="KW-0489">Methyltransferase</keyword>
<dbReference type="OrthoDB" id="978at2759"/>
<evidence type="ECO:0000256" key="5">
    <source>
        <dbReference type="ARBA" id="ARBA00022691"/>
    </source>
</evidence>
<dbReference type="FunCoup" id="A0A1V9X7V6">
    <property type="interactions" value="1176"/>
</dbReference>
<dbReference type="GO" id="GO:0030735">
    <property type="term" value="F:carnosine N-methyltransferase activity"/>
    <property type="evidence" value="ECO:0007669"/>
    <property type="project" value="UniProtKB-EC"/>
</dbReference>
<protein>
    <recommendedName>
        <fullName evidence="2">carnosine N-methyltransferase</fullName>
        <ecNumber evidence="2">2.1.1.22</ecNumber>
    </recommendedName>
</protein>
<dbReference type="EC" id="2.1.1.22" evidence="2"/>
<dbReference type="GO" id="GO:0032259">
    <property type="term" value="P:methylation"/>
    <property type="evidence" value="ECO:0007669"/>
    <property type="project" value="UniProtKB-KW"/>
</dbReference>
<dbReference type="Gene3D" id="3.40.50.150">
    <property type="entry name" value="Vaccinia Virus protein VP39"/>
    <property type="match status" value="1"/>
</dbReference>
<dbReference type="PANTHER" id="PTHR12303">
    <property type="entry name" value="CARNOSINE N-METHYLTRANSFERASE"/>
    <property type="match status" value="1"/>
</dbReference>
<evidence type="ECO:0000313" key="7">
    <source>
        <dbReference type="Proteomes" id="UP000192247"/>
    </source>
</evidence>
<reference evidence="6 7" key="1">
    <citation type="journal article" date="2017" name="Gigascience">
        <title>Draft genome of the honey bee ectoparasitic mite, Tropilaelaps mercedesae, is shaped by the parasitic life history.</title>
        <authorList>
            <person name="Dong X."/>
            <person name="Armstrong S.D."/>
            <person name="Xia D."/>
            <person name="Makepeace B.L."/>
            <person name="Darby A.C."/>
            <person name="Kadowaki T."/>
        </authorList>
    </citation>
    <scope>NUCLEOTIDE SEQUENCE [LARGE SCALE GENOMIC DNA]</scope>
    <source>
        <strain evidence="6">Wuxi-XJTLU</strain>
    </source>
</reference>
<name>A0A1V9X7V6_9ACAR</name>
<dbReference type="InParanoid" id="A0A1V9X7V6"/>
<dbReference type="PANTHER" id="PTHR12303:SF6">
    <property type="entry name" value="CARNOSINE N-METHYLTRANSFERASE"/>
    <property type="match status" value="1"/>
</dbReference>
<comment type="similarity">
    <text evidence="1">Belongs to the carnosine N-methyltransferase family.</text>
</comment>
<dbReference type="InterPro" id="IPR012901">
    <property type="entry name" value="CARME"/>
</dbReference>
<comment type="caution">
    <text evidence="6">The sequence shown here is derived from an EMBL/GenBank/DDBJ whole genome shotgun (WGS) entry which is preliminary data.</text>
</comment>
<proteinExistence type="inferred from homology"/>
<keyword evidence="5" id="KW-0949">S-adenosyl-L-methionine</keyword>
<keyword evidence="4" id="KW-0808">Transferase</keyword>